<dbReference type="PANTHER" id="PTHR33048:SF47">
    <property type="entry name" value="INTEGRAL MEMBRANE PROTEIN-RELATED"/>
    <property type="match status" value="1"/>
</dbReference>
<reference evidence="8 9" key="1">
    <citation type="journal article" date="2020" name="Genomics">
        <title>Complete, high-quality genomes from long-read metagenomic sequencing of two wolf lichen thalli reveals enigmatic genome architecture.</title>
        <authorList>
            <person name="McKenzie S.K."/>
            <person name="Walston R.F."/>
            <person name="Allen J.L."/>
        </authorList>
    </citation>
    <scope>NUCLEOTIDE SEQUENCE [LARGE SCALE GENOMIC DNA]</scope>
    <source>
        <strain evidence="8">WasteWater2</strain>
    </source>
</reference>
<evidence type="ECO:0000259" key="7">
    <source>
        <dbReference type="Pfam" id="PF20684"/>
    </source>
</evidence>
<organism evidence="8 9">
    <name type="scientific">Letharia columbiana</name>
    <dbReference type="NCBI Taxonomy" id="112416"/>
    <lineage>
        <taxon>Eukaryota</taxon>
        <taxon>Fungi</taxon>
        <taxon>Dikarya</taxon>
        <taxon>Ascomycota</taxon>
        <taxon>Pezizomycotina</taxon>
        <taxon>Lecanoromycetes</taxon>
        <taxon>OSLEUM clade</taxon>
        <taxon>Lecanoromycetidae</taxon>
        <taxon>Lecanorales</taxon>
        <taxon>Lecanorineae</taxon>
        <taxon>Parmeliaceae</taxon>
        <taxon>Letharia</taxon>
    </lineage>
</organism>
<evidence type="ECO:0000256" key="3">
    <source>
        <dbReference type="ARBA" id="ARBA00022989"/>
    </source>
</evidence>
<evidence type="ECO:0000313" key="8">
    <source>
        <dbReference type="EMBL" id="KAF6227534.1"/>
    </source>
</evidence>
<dbReference type="EMBL" id="JACCJC010000085">
    <property type="protein sequence ID" value="KAF6227534.1"/>
    <property type="molecule type" value="Genomic_DNA"/>
</dbReference>
<evidence type="ECO:0000256" key="2">
    <source>
        <dbReference type="ARBA" id="ARBA00022692"/>
    </source>
</evidence>
<feature type="transmembrane region" description="Helical" evidence="6">
    <location>
        <begin position="20"/>
        <end position="40"/>
    </location>
</feature>
<sequence length="377" mass="41693">MSGDGSNSNVYDQTRVPGLYAATITLAVLQTIAVVARFAARRISAATFWWDDYTIVLALILDFGLCVCYWVPIRICNFGRHTQAYGGPVTEGDLIIFFKSQLALQILYFATACAIKTSLILLYYRLFGVVRWFRSILAVMWLIVLAYFVADTLVAVFECSPIAYYWDKAIKGGSCIDQDAFYRWNGVANLLIDFSILVLPMMMVWRLNLDTRSKITLSGVFLLGTLACVASIVRVWAFNLANFDDFEYTITTAVIWTVVEQSVGIICACLPTLRPLLSRFGLFTIKSTHVFNSKNTNSRSGAAIGLSHLSSRPGFSPSTDVSNAAGFARLDEENGTLGHGSLTTHAVRMPSGDVPQVSRGILKGQTVEQHYDEADNF</sequence>
<dbReference type="Pfam" id="PF20684">
    <property type="entry name" value="Fung_rhodopsin"/>
    <property type="match status" value="1"/>
</dbReference>
<gene>
    <name evidence="8" type="ORF">HO173_012173</name>
</gene>
<dbReference type="AlphaFoldDB" id="A0A8H6CPZ9"/>
<evidence type="ECO:0000256" key="5">
    <source>
        <dbReference type="ARBA" id="ARBA00038359"/>
    </source>
</evidence>
<feature type="transmembrane region" description="Helical" evidence="6">
    <location>
        <begin position="186"/>
        <end position="205"/>
    </location>
</feature>
<dbReference type="Proteomes" id="UP000578531">
    <property type="component" value="Unassembled WGS sequence"/>
</dbReference>
<name>A0A8H6CPZ9_9LECA</name>
<feature type="domain" description="Rhodopsin" evidence="7">
    <location>
        <begin position="36"/>
        <end position="279"/>
    </location>
</feature>
<evidence type="ECO:0000256" key="1">
    <source>
        <dbReference type="ARBA" id="ARBA00004141"/>
    </source>
</evidence>
<keyword evidence="9" id="KW-1185">Reference proteome</keyword>
<proteinExistence type="inferred from homology"/>
<feature type="transmembrane region" description="Helical" evidence="6">
    <location>
        <begin position="136"/>
        <end position="166"/>
    </location>
</feature>
<accession>A0A8H6CPZ9</accession>
<keyword evidence="2 6" id="KW-0812">Transmembrane</keyword>
<dbReference type="PANTHER" id="PTHR33048">
    <property type="entry name" value="PTH11-LIKE INTEGRAL MEMBRANE PROTEIN (AFU_ORTHOLOGUE AFUA_5G11245)"/>
    <property type="match status" value="1"/>
</dbReference>
<comment type="similarity">
    <text evidence="5">Belongs to the SAT4 family.</text>
</comment>
<evidence type="ECO:0000256" key="6">
    <source>
        <dbReference type="SAM" id="Phobius"/>
    </source>
</evidence>
<feature type="transmembrane region" description="Helical" evidence="6">
    <location>
        <begin position="102"/>
        <end position="124"/>
    </location>
</feature>
<dbReference type="InterPro" id="IPR049326">
    <property type="entry name" value="Rhodopsin_dom_fungi"/>
</dbReference>
<keyword evidence="3 6" id="KW-1133">Transmembrane helix</keyword>
<evidence type="ECO:0000313" key="9">
    <source>
        <dbReference type="Proteomes" id="UP000578531"/>
    </source>
</evidence>
<dbReference type="GeneID" id="59293809"/>
<dbReference type="InterPro" id="IPR052337">
    <property type="entry name" value="SAT4-like"/>
</dbReference>
<dbReference type="OrthoDB" id="5417844at2759"/>
<dbReference type="RefSeq" id="XP_037159025.1">
    <property type="nucleotide sequence ID" value="XM_037314045.1"/>
</dbReference>
<comment type="caution">
    <text evidence="8">The sequence shown here is derived from an EMBL/GenBank/DDBJ whole genome shotgun (WGS) entry which is preliminary data.</text>
</comment>
<feature type="transmembrane region" description="Helical" evidence="6">
    <location>
        <begin position="217"/>
        <end position="238"/>
    </location>
</feature>
<feature type="transmembrane region" description="Helical" evidence="6">
    <location>
        <begin position="52"/>
        <end position="72"/>
    </location>
</feature>
<comment type="subcellular location">
    <subcellularLocation>
        <location evidence="1">Membrane</location>
        <topology evidence="1">Multi-pass membrane protein</topology>
    </subcellularLocation>
</comment>
<dbReference type="GO" id="GO:0016020">
    <property type="term" value="C:membrane"/>
    <property type="evidence" value="ECO:0007669"/>
    <property type="project" value="UniProtKB-SubCell"/>
</dbReference>
<keyword evidence="4 6" id="KW-0472">Membrane</keyword>
<evidence type="ECO:0000256" key="4">
    <source>
        <dbReference type="ARBA" id="ARBA00023136"/>
    </source>
</evidence>
<feature type="transmembrane region" description="Helical" evidence="6">
    <location>
        <begin position="250"/>
        <end position="273"/>
    </location>
</feature>
<protein>
    <recommendedName>
        <fullName evidence="7">Rhodopsin domain-containing protein</fullName>
    </recommendedName>
</protein>